<evidence type="ECO:0008006" key="5">
    <source>
        <dbReference type="Google" id="ProtNLM"/>
    </source>
</evidence>
<keyword evidence="1" id="KW-0732">Signal</keyword>
<organism evidence="2">
    <name type="scientific">Pelagomonas calceolata</name>
    <dbReference type="NCBI Taxonomy" id="35677"/>
    <lineage>
        <taxon>Eukaryota</taxon>
        <taxon>Sar</taxon>
        <taxon>Stramenopiles</taxon>
        <taxon>Ochrophyta</taxon>
        <taxon>Pelagophyceae</taxon>
        <taxon>Pelagomonadales</taxon>
        <taxon>Pelagomonadaceae</taxon>
        <taxon>Pelagomonas</taxon>
    </lineage>
</organism>
<gene>
    <name evidence="2" type="ORF">PCAL00307_LOCUS21978</name>
    <name evidence="3" type="ORF">PECAL_3P23750</name>
</gene>
<proteinExistence type="predicted"/>
<evidence type="ECO:0000313" key="2">
    <source>
        <dbReference type="EMBL" id="CAE0706527.1"/>
    </source>
</evidence>
<sequence>MRRVLLLPLVAWAKCRTEGGPRRWPAAALDRTRFYAWVSCKDAPLLTHFLDWYLGLGLQLTKPGWARVVLHCLDKKDRRASLQVLEARDVHRNVHHNDGPFSAVIKTKDANVYLASLPRDALLVRADLDELFDAAPATIEAALREDGGFVRGRFVDRISGDWRLAPVAANRSLGAQFPRRCAATHAVFGGNDRKWILVPRIFGNRSVVFKTSHNVYDAPLVKRTSDVMHYRFDQRAFGLLRDKRDAYASREDVQSAFAATMYDGMLGAFAEGSDGVAFRPAARKAIAYALDAQSSCLCGGDVFEAPRGAVYAATGGADYVDLAMLSASQLGRDARVRFFVEEDTMRYCADRAKALRRATWACSVVDASSLAADGVVAPPAVSLKWKRLAGGWTEKVRRGVEGRIAGILAMLASPFEETLFLDADTVPCFDLERLFRATEGAEGTSIFEAYDFLMAHEFHTLRGFLGEEAHGAPDVFGLLNAGVALYRWRDAVRRFLMKWLELYVDDLERKLADPRAYDPGDGRAFQRQPAMQWAAFRSAARDGLRVHALSPVWNARSWRPAFSGHAKRTTSDDCCAAHKFTSTTILVDHHCNASRLPACGARGSLDTAGLDVIGDVRHARPRLGCPGRAH</sequence>
<name>A0A7S4EDH7_9STRA</name>
<evidence type="ECO:0000256" key="1">
    <source>
        <dbReference type="SAM" id="SignalP"/>
    </source>
</evidence>
<feature type="signal peptide" evidence="1">
    <location>
        <begin position="1"/>
        <end position="17"/>
    </location>
</feature>
<keyword evidence="4" id="KW-1185">Reference proteome</keyword>
<protein>
    <recommendedName>
        <fullName evidence="5">Nucleotide-diphospho-sugar transferase domain-containing protein</fullName>
    </recommendedName>
</protein>
<evidence type="ECO:0000313" key="4">
    <source>
        <dbReference type="Proteomes" id="UP000789595"/>
    </source>
</evidence>
<dbReference type="AlphaFoldDB" id="A0A7S4EDH7"/>
<feature type="chain" id="PRO_5036212377" description="Nucleotide-diphospho-sugar transferase domain-containing protein" evidence="1">
    <location>
        <begin position="18"/>
        <end position="630"/>
    </location>
</feature>
<dbReference type="EMBL" id="CAKKNE010000003">
    <property type="protein sequence ID" value="CAH0372383.1"/>
    <property type="molecule type" value="Genomic_DNA"/>
</dbReference>
<evidence type="ECO:0000313" key="3">
    <source>
        <dbReference type="EMBL" id="CAH0372383.1"/>
    </source>
</evidence>
<accession>A0A7S4EDH7</accession>
<dbReference type="InterPro" id="IPR029044">
    <property type="entry name" value="Nucleotide-diphossugar_trans"/>
</dbReference>
<reference evidence="3" key="2">
    <citation type="submission" date="2021-11" db="EMBL/GenBank/DDBJ databases">
        <authorList>
            <consortium name="Genoscope - CEA"/>
            <person name="William W."/>
        </authorList>
    </citation>
    <scope>NUCLEOTIDE SEQUENCE</scope>
</reference>
<dbReference type="OrthoDB" id="505426at2759"/>
<dbReference type="Proteomes" id="UP000789595">
    <property type="component" value="Unassembled WGS sequence"/>
</dbReference>
<reference evidence="2" key="1">
    <citation type="submission" date="2021-01" db="EMBL/GenBank/DDBJ databases">
        <authorList>
            <person name="Corre E."/>
            <person name="Pelletier E."/>
            <person name="Niang G."/>
            <person name="Scheremetjew M."/>
            <person name="Finn R."/>
            <person name="Kale V."/>
            <person name="Holt S."/>
            <person name="Cochrane G."/>
            <person name="Meng A."/>
            <person name="Brown T."/>
            <person name="Cohen L."/>
        </authorList>
    </citation>
    <scope>NUCLEOTIDE SEQUENCE</scope>
    <source>
        <strain evidence="2">CCMP1756</strain>
    </source>
</reference>
<dbReference type="EMBL" id="HBIW01025501">
    <property type="protein sequence ID" value="CAE0706527.1"/>
    <property type="molecule type" value="Transcribed_RNA"/>
</dbReference>
<dbReference type="SUPFAM" id="SSF53448">
    <property type="entry name" value="Nucleotide-diphospho-sugar transferases"/>
    <property type="match status" value="1"/>
</dbReference>